<feature type="transmembrane region" description="Helical" evidence="7">
    <location>
        <begin position="196"/>
        <end position="221"/>
    </location>
</feature>
<evidence type="ECO:0000313" key="9">
    <source>
        <dbReference type="EMBL" id="KAJ8652987.1"/>
    </source>
</evidence>
<feature type="compositionally biased region" description="Low complexity" evidence="6">
    <location>
        <begin position="536"/>
        <end position="549"/>
    </location>
</feature>
<evidence type="ECO:0000259" key="8">
    <source>
        <dbReference type="Pfam" id="PF12632"/>
    </source>
</evidence>
<feature type="transmembrane region" description="Helical" evidence="7">
    <location>
        <begin position="157"/>
        <end position="176"/>
    </location>
</feature>
<feature type="compositionally biased region" description="Low complexity" evidence="6">
    <location>
        <begin position="17"/>
        <end position="28"/>
    </location>
</feature>
<evidence type="ECO:0000256" key="6">
    <source>
        <dbReference type="SAM" id="MobiDB-lite"/>
    </source>
</evidence>
<comment type="subcellular location">
    <subcellularLocation>
        <location evidence="1">Endomembrane system</location>
    </subcellularLocation>
</comment>
<feature type="region of interest" description="Disordered" evidence="6">
    <location>
        <begin position="427"/>
        <end position="448"/>
    </location>
</feature>
<keyword evidence="4 7" id="KW-0472">Membrane</keyword>
<name>A0AAD7XWT9_9FUNG</name>
<protein>
    <recommendedName>
        <fullName evidence="8">Myosin-binding domain-containing protein</fullName>
    </recommendedName>
</protein>
<dbReference type="GeneID" id="83218769"/>
<feature type="coiled-coil region" evidence="5">
    <location>
        <begin position="488"/>
        <end position="515"/>
    </location>
</feature>
<keyword evidence="3 7" id="KW-1133">Transmembrane helix</keyword>
<proteinExistence type="predicted"/>
<dbReference type="RefSeq" id="XP_058337901.1">
    <property type="nucleotide sequence ID" value="XM_058491336.1"/>
</dbReference>
<evidence type="ECO:0000313" key="10">
    <source>
        <dbReference type="Proteomes" id="UP001234581"/>
    </source>
</evidence>
<keyword evidence="5" id="KW-0175">Coiled coil</keyword>
<keyword evidence="10" id="KW-1185">Reference proteome</keyword>
<dbReference type="Pfam" id="PF12632">
    <property type="entry name" value="Vezatin"/>
    <property type="match status" value="1"/>
</dbReference>
<feature type="region of interest" description="Disordered" evidence="6">
    <location>
        <begin position="1"/>
        <end position="32"/>
    </location>
</feature>
<evidence type="ECO:0000256" key="7">
    <source>
        <dbReference type="SAM" id="Phobius"/>
    </source>
</evidence>
<evidence type="ECO:0000256" key="1">
    <source>
        <dbReference type="ARBA" id="ARBA00004308"/>
    </source>
</evidence>
<feature type="compositionally biased region" description="Low complexity" evidence="6">
    <location>
        <begin position="435"/>
        <end position="448"/>
    </location>
</feature>
<accession>A0AAD7XWT9</accession>
<dbReference type="GO" id="GO:0017022">
    <property type="term" value="F:myosin binding"/>
    <property type="evidence" value="ECO:0007669"/>
    <property type="project" value="InterPro"/>
</dbReference>
<comment type="caution">
    <text evidence="9">The sequence shown here is derived from an EMBL/GenBank/DDBJ whole genome shotgun (WGS) entry which is preliminary data.</text>
</comment>
<dbReference type="EMBL" id="JARTCD010000088">
    <property type="protein sequence ID" value="KAJ8652987.1"/>
    <property type="molecule type" value="Genomic_DNA"/>
</dbReference>
<gene>
    <name evidence="9" type="ORF">O0I10_011368</name>
</gene>
<evidence type="ECO:0000256" key="5">
    <source>
        <dbReference type="SAM" id="Coils"/>
    </source>
</evidence>
<feature type="domain" description="Myosin-binding" evidence="8">
    <location>
        <begin position="180"/>
        <end position="466"/>
    </location>
</feature>
<feature type="region of interest" description="Disordered" evidence="6">
    <location>
        <begin position="530"/>
        <end position="552"/>
    </location>
</feature>
<reference evidence="9 10" key="1">
    <citation type="submission" date="2023-03" db="EMBL/GenBank/DDBJ databases">
        <title>Genome sequence of Lichtheimia ornata CBS 291.66.</title>
        <authorList>
            <person name="Mohabir J.T."/>
            <person name="Shea T.P."/>
            <person name="Kurbessoian T."/>
            <person name="Berby B."/>
            <person name="Fontaine J."/>
            <person name="Livny J."/>
            <person name="Gnirke A."/>
            <person name="Stajich J.E."/>
            <person name="Cuomo C.A."/>
        </authorList>
    </citation>
    <scope>NUCLEOTIDE SEQUENCE [LARGE SCALE GENOMIC DNA]</scope>
    <source>
        <strain evidence="9">CBS 291.66</strain>
    </source>
</reference>
<keyword evidence="2 7" id="KW-0812">Transmembrane</keyword>
<dbReference type="InterPro" id="IPR026859">
    <property type="entry name" value="Myosin-bd"/>
</dbReference>
<evidence type="ECO:0000256" key="4">
    <source>
        <dbReference type="ARBA" id="ARBA00023136"/>
    </source>
</evidence>
<evidence type="ECO:0000256" key="3">
    <source>
        <dbReference type="ARBA" id="ARBA00022989"/>
    </source>
</evidence>
<dbReference type="AlphaFoldDB" id="A0AAD7XWT9"/>
<evidence type="ECO:0000256" key="2">
    <source>
        <dbReference type="ARBA" id="ARBA00022692"/>
    </source>
</evidence>
<feature type="region of interest" description="Disordered" evidence="6">
    <location>
        <begin position="108"/>
        <end position="131"/>
    </location>
</feature>
<dbReference type="GO" id="GO:0012505">
    <property type="term" value="C:endomembrane system"/>
    <property type="evidence" value="ECO:0007669"/>
    <property type="project" value="UniProtKB-SubCell"/>
</dbReference>
<sequence length="635" mass="71255">MTNSDTHKQRARFSRQSLSTTSNKTTTTDPDAVKLPSLRIGLNKATESVTPSPVETRRPPSWGDALYHYWRHSMLHATFSTCLPHAEEAEFEEKFKYLIVTSSFINESSCPSTPHHHNNDTNKKKKKRGSLQHMASVANMDLAAAAISNTRISRGGASAGFGTVATMTGLLIALGAETVMLQQQQQQRSQEQSNHPLQILASPVLSWTMLLTGGMSIFFVYRHLRRSGIRQLYHTALSHLQVFMEHCEAFDNKIQRGLTLIYDIEWVMKKRVSSSKCSNNEPNNVTPSPPCALMRNRFAALLRRAFIVYEEAIIDLRSHVNKENLAHLYGMYNVRSFATLSAVDRVEVDGSDVPSFECLEVLAQSMHAKRRECLVQFLALDIVSERHDSVRRDYANEWKGINAVLDTLVQETSKFAADAMEALEDEQYNQHHPASPNNQSPLPSDSSLQPLIDRLSLMDQQARTLEAKFYLCKDDLRELAASLRTASANDEHHVRERLKQEYMSLEQDLMQMVVDWQTGRDALMGLLEPSSCDADSSSTSSSPMMPTTPIVKEHPHSLTSVSKGQSSMLDDDGNHAQEFSSKTSAFRAAANVVERNTTERAPRMNRAERASEMMAQRVKEAREVAAKSGHDPNAY</sequence>
<organism evidence="9 10">
    <name type="scientific">Lichtheimia ornata</name>
    <dbReference type="NCBI Taxonomy" id="688661"/>
    <lineage>
        <taxon>Eukaryota</taxon>
        <taxon>Fungi</taxon>
        <taxon>Fungi incertae sedis</taxon>
        <taxon>Mucoromycota</taxon>
        <taxon>Mucoromycotina</taxon>
        <taxon>Mucoromycetes</taxon>
        <taxon>Mucorales</taxon>
        <taxon>Lichtheimiaceae</taxon>
        <taxon>Lichtheimia</taxon>
    </lineage>
</organism>
<dbReference type="Proteomes" id="UP001234581">
    <property type="component" value="Unassembled WGS sequence"/>
</dbReference>